<sequence length="227" mass="25079">MSIDVKAIENAVIDTLKSFIGSDVATVPTQSGESPAILPARVFSSTGSNKNPPIPDYPYCLVDYIRTVPNGSDLTDRFFDDEGNYVYLSHKKVIIQIKFYGNSQNSSDNVANKTHMLLTVDEVRDMIDTLYQNNSNTGTTVTPSARVLSKSDIIPSNFSMKDKYLETNEFNLILATTDTIDIKSEQAGYFDKIEMDTNNPVSGVQGGIYYDIKGTPEQDLHVNVKAP</sequence>
<dbReference type="RefSeq" id="YP_009225441.1">
    <property type="nucleotide sequence ID" value="NC_029094.1"/>
</dbReference>
<dbReference type="NCBIfam" id="NF047498">
    <property type="entry name" value="LIC_12616_fam"/>
    <property type="match status" value="1"/>
</dbReference>
<evidence type="ECO:0000259" key="1">
    <source>
        <dbReference type="Pfam" id="PF23961"/>
    </source>
</evidence>
<dbReference type="GeneID" id="26796502"/>
<dbReference type="Pfam" id="PF23961">
    <property type="entry name" value="Phage_tail_terminator_9"/>
    <property type="match status" value="1"/>
</dbReference>
<dbReference type="KEGG" id="vg:26796502"/>
<organism evidence="2 3">
    <name type="scientific">Pseudoalteromonas phage H101</name>
    <dbReference type="NCBI Taxonomy" id="1654919"/>
    <lineage>
        <taxon>Viruses</taxon>
        <taxon>Duplodnaviria</taxon>
        <taxon>Heunggongvirae</taxon>
        <taxon>Uroviricota</taxon>
        <taxon>Caudoviricetes</taxon>
        <taxon>Shandongvirus</taxon>
        <taxon>Shandongvirus H101</taxon>
    </lineage>
</organism>
<dbReference type="InterPro" id="IPR057087">
    <property type="entry name" value="Gp12-like"/>
</dbReference>
<proteinExistence type="predicted"/>
<evidence type="ECO:0000313" key="2">
    <source>
        <dbReference type="EMBL" id="AKO60908.1"/>
    </source>
</evidence>
<keyword evidence="3" id="KW-1185">Reference proteome</keyword>
<dbReference type="EMBL" id="KR534323">
    <property type="protein sequence ID" value="AKO60908.1"/>
    <property type="molecule type" value="Genomic_DNA"/>
</dbReference>
<name>A0A0H4IRL5_9CAUD</name>
<dbReference type="Proteomes" id="UP000202763">
    <property type="component" value="Segment"/>
</dbReference>
<feature type="domain" description="Phage neck terminator protein gp12-like" evidence="1">
    <location>
        <begin position="12"/>
        <end position="189"/>
    </location>
</feature>
<evidence type="ECO:0000313" key="3">
    <source>
        <dbReference type="Proteomes" id="UP000202763"/>
    </source>
</evidence>
<protein>
    <recommendedName>
        <fullName evidence="1">Phage neck terminator protein gp12-like domain-containing protein</fullName>
    </recommendedName>
</protein>
<reference evidence="2 3" key="1">
    <citation type="submission" date="2015-05" db="EMBL/GenBank/DDBJ databases">
        <authorList>
            <person name="Wang D.B."/>
            <person name="Wang M."/>
        </authorList>
    </citation>
    <scope>NUCLEOTIDE SEQUENCE [LARGE SCALE GENOMIC DNA]</scope>
</reference>
<accession>A0A0H4IRL5</accession>